<dbReference type="AlphaFoldDB" id="A0A8J9VCI1"/>
<dbReference type="Gene3D" id="1.10.150.50">
    <property type="entry name" value="Transcription Factor, Ets-1"/>
    <property type="match status" value="1"/>
</dbReference>
<dbReference type="OrthoDB" id="10004495at2759"/>
<feature type="non-terminal residue" evidence="2">
    <location>
        <position position="784"/>
    </location>
</feature>
<evidence type="ECO:0008006" key="4">
    <source>
        <dbReference type="Google" id="ProtNLM"/>
    </source>
</evidence>
<proteinExistence type="predicted"/>
<dbReference type="InterPro" id="IPR013761">
    <property type="entry name" value="SAM/pointed_sf"/>
</dbReference>
<evidence type="ECO:0000313" key="2">
    <source>
        <dbReference type="EMBL" id="CAH0716845.1"/>
    </source>
</evidence>
<feature type="region of interest" description="Disordered" evidence="1">
    <location>
        <begin position="352"/>
        <end position="372"/>
    </location>
</feature>
<dbReference type="EMBL" id="OV170231">
    <property type="protein sequence ID" value="CAH0716845.1"/>
    <property type="molecule type" value="Genomic_DNA"/>
</dbReference>
<name>A0A8J9VCI1_9NEOP</name>
<reference evidence="2" key="1">
    <citation type="submission" date="2021-12" db="EMBL/GenBank/DDBJ databases">
        <authorList>
            <person name="Martin H S."/>
        </authorList>
    </citation>
    <scope>NUCLEOTIDE SEQUENCE</scope>
</reference>
<gene>
    <name evidence="2" type="ORF">BINO364_LOCUS3530</name>
</gene>
<evidence type="ECO:0000256" key="1">
    <source>
        <dbReference type="SAM" id="MobiDB-lite"/>
    </source>
</evidence>
<accession>A0A8J9VCI1</accession>
<sequence length="784" mass="89866">MMQQIYQQEQSPSQESQGQQMVLCPVRVVYETQMLVQPGEQMQPNQTILINPQNPPPWIQNRPVQNQVYYVQQMPTNYMQTTQQHIDPNQLYIQNFAYQNIQPMYVQNPQEQIRPMQMVPSNVVHSIQNNMSSNLQNQRIVSNPPQMPQNMNTVQNIQNQNIPTHRQITPNQITHINELINNIRPQETNGQNVYRQPTPQIMHQDQKVQLHQTFTMVPNNMQTMHRLPQGYEQSIGNIRPKAQQNIANMQLIHQNTVSPNVQETRKVVTTVNKGNQHHIPTVPVKAPQNFRPIQPRTNQIRNSGPNLISVQSTNSMIQHTIPNTISINNVPRKILPNNVPISSSISISSNGKIEGNNIPMNRKRKSESPDEVHKKISINNHTDNPIIIKRIENVSNNVNCSDVGVNTSPIHKPDGRIIMNSLQITPLRPSNDKNTKIKEELAKPVRTNIPILEPQNVSGNNTVIPNVSVNNTVIPNSLPILPTEKDKLVRNTVYTQARGRVLNDKEICFENKKVNELENKQAIPSASKDIDQNQPIQMETNEIQKTTEVVNDSKIKKLDYKIIKEETKLNKTQSHSTTTDKLKEENKIDKIQLNSCNTDIKLKEESKPNKIEPNSTTTEIKLKEDRNYVLTHVLDGYVIQESNIAFPIRKPLKEKCLQNNTEEMDLKKEVKEEKETAIRNNSKILDISHLQIKEIEKMNADMDSERKNEDKENPFTNLKLSIVKSWTTDQLATHLNEYAWNETVSVLQEHELDGESLFLVSRGQLVTIGVSEEHADIICEFVKS</sequence>
<organism evidence="2 3">
    <name type="scientific">Brenthis ino</name>
    <name type="common">lesser marbled fritillary</name>
    <dbReference type="NCBI Taxonomy" id="405034"/>
    <lineage>
        <taxon>Eukaryota</taxon>
        <taxon>Metazoa</taxon>
        <taxon>Ecdysozoa</taxon>
        <taxon>Arthropoda</taxon>
        <taxon>Hexapoda</taxon>
        <taxon>Insecta</taxon>
        <taxon>Pterygota</taxon>
        <taxon>Neoptera</taxon>
        <taxon>Endopterygota</taxon>
        <taxon>Lepidoptera</taxon>
        <taxon>Glossata</taxon>
        <taxon>Ditrysia</taxon>
        <taxon>Papilionoidea</taxon>
        <taxon>Nymphalidae</taxon>
        <taxon>Heliconiinae</taxon>
        <taxon>Argynnini</taxon>
        <taxon>Brenthis</taxon>
    </lineage>
</organism>
<keyword evidence="3" id="KW-1185">Reference proteome</keyword>
<dbReference type="Proteomes" id="UP000838878">
    <property type="component" value="Chromosome 11"/>
</dbReference>
<dbReference type="SUPFAM" id="SSF47769">
    <property type="entry name" value="SAM/Pointed domain"/>
    <property type="match status" value="1"/>
</dbReference>
<protein>
    <recommendedName>
        <fullName evidence="4">SAM domain-containing protein</fullName>
    </recommendedName>
</protein>
<evidence type="ECO:0000313" key="3">
    <source>
        <dbReference type="Proteomes" id="UP000838878"/>
    </source>
</evidence>